<evidence type="ECO:0000313" key="2">
    <source>
        <dbReference type="Proteomes" id="UP001374579"/>
    </source>
</evidence>
<proteinExistence type="predicted"/>
<dbReference type="SUPFAM" id="SSF53098">
    <property type="entry name" value="Ribonuclease H-like"/>
    <property type="match status" value="1"/>
</dbReference>
<sequence length="307" mass="34508">MCDGATDTAVREQEIFYVRYCVEGEVRVRLAGVKHLERGDAPHVLEALDQALREFTGQSSEEWKRKLVGFASDGAAVNFGCKQGVAARLKTSRPKLVTVHCTAHRLELAFKDMTAQVEYYKKVSKLMKDLYDFYYRSPLNRSMLQRAAQAADLPFLVPTRVGGTRWVMHSDRALSNIVRAMPAIVNHLEQLSNPDLQERVSSDAKNKAKGFLKMMKEPRFTLTTAFLQDLFRVLGNASKSLQESARGISGAYSTIQELKSQVDRLATRDGPCLRQAKENLGQGQRERAEQAGFQGDRLHLLTNDLKT</sequence>
<dbReference type="PANTHER" id="PTHR46880:SF9">
    <property type="entry name" value="ZINC FINGER PROTEIN 862"/>
    <property type="match status" value="1"/>
</dbReference>
<accession>A0AAN9AYP3</accession>
<keyword evidence="2" id="KW-1185">Reference proteome</keyword>
<name>A0AAN9AYP3_9CAEN</name>
<protein>
    <submittedName>
        <fullName evidence="1">Uncharacterized protein</fullName>
    </submittedName>
</protein>
<gene>
    <name evidence="1" type="ORF">V1264_006873</name>
</gene>
<comment type="caution">
    <text evidence="1">The sequence shown here is derived from an EMBL/GenBank/DDBJ whole genome shotgun (WGS) entry which is preliminary data.</text>
</comment>
<dbReference type="AlphaFoldDB" id="A0AAN9AYP3"/>
<evidence type="ECO:0000313" key="1">
    <source>
        <dbReference type="EMBL" id="KAK7095474.1"/>
    </source>
</evidence>
<dbReference type="Proteomes" id="UP001374579">
    <property type="component" value="Unassembled WGS sequence"/>
</dbReference>
<reference evidence="1 2" key="1">
    <citation type="submission" date="2024-02" db="EMBL/GenBank/DDBJ databases">
        <title>Chromosome-scale genome assembly of the rough periwinkle Littorina saxatilis.</title>
        <authorList>
            <person name="De Jode A."/>
            <person name="Faria R."/>
            <person name="Formenti G."/>
            <person name="Sims Y."/>
            <person name="Smith T.P."/>
            <person name="Tracey A."/>
            <person name="Wood J.M.D."/>
            <person name="Zagrodzka Z.B."/>
            <person name="Johannesson K."/>
            <person name="Butlin R.K."/>
            <person name="Leder E.H."/>
        </authorList>
    </citation>
    <scope>NUCLEOTIDE SEQUENCE [LARGE SCALE GENOMIC DNA]</scope>
    <source>
        <strain evidence="1">Snail1</strain>
        <tissue evidence="1">Muscle</tissue>
    </source>
</reference>
<dbReference type="PANTHER" id="PTHR46880">
    <property type="entry name" value="RAS-ASSOCIATING DOMAIN-CONTAINING PROTEIN"/>
    <property type="match status" value="1"/>
</dbReference>
<organism evidence="1 2">
    <name type="scientific">Littorina saxatilis</name>
    <dbReference type="NCBI Taxonomy" id="31220"/>
    <lineage>
        <taxon>Eukaryota</taxon>
        <taxon>Metazoa</taxon>
        <taxon>Spiralia</taxon>
        <taxon>Lophotrochozoa</taxon>
        <taxon>Mollusca</taxon>
        <taxon>Gastropoda</taxon>
        <taxon>Caenogastropoda</taxon>
        <taxon>Littorinimorpha</taxon>
        <taxon>Littorinoidea</taxon>
        <taxon>Littorinidae</taxon>
        <taxon>Littorina</taxon>
    </lineage>
</organism>
<dbReference type="EMBL" id="JBAMIC010000018">
    <property type="protein sequence ID" value="KAK7095474.1"/>
    <property type="molecule type" value="Genomic_DNA"/>
</dbReference>
<dbReference type="InterPro" id="IPR012337">
    <property type="entry name" value="RNaseH-like_sf"/>
</dbReference>